<evidence type="ECO:0000313" key="7">
    <source>
        <dbReference type="Proteomes" id="UP000644699"/>
    </source>
</evidence>
<dbReference type="EMBL" id="BMIQ01000001">
    <property type="protein sequence ID" value="GGD87459.1"/>
    <property type="molecule type" value="Genomic_DNA"/>
</dbReference>
<keyword evidence="4" id="KW-1015">Disulfide bond</keyword>
<feature type="domain" description="Thioredoxin" evidence="5">
    <location>
        <begin position="28"/>
        <end position="201"/>
    </location>
</feature>
<gene>
    <name evidence="6" type="ORF">GCM10011390_02720</name>
</gene>
<comment type="caution">
    <text evidence="6">The sequence shown here is derived from an EMBL/GenBank/DDBJ whole genome shotgun (WGS) entry which is preliminary data.</text>
</comment>
<dbReference type="Pfam" id="PF02630">
    <property type="entry name" value="SCO1-SenC"/>
    <property type="match status" value="1"/>
</dbReference>
<protein>
    <recommendedName>
        <fullName evidence="5">Thioredoxin domain-containing protein</fullName>
    </recommendedName>
</protein>
<organism evidence="6 7">
    <name type="scientific">Aureimonas endophytica</name>
    <dbReference type="NCBI Taxonomy" id="2027858"/>
    <lineage>
        <taxon>Bacteria</taxon>
        <taxon>Pseudomonadati</taxon>
        <taxon>Pseudomonadota</taxon>
        <taxon>Alphaproteobacteria</taxon>
        <taxon>Hyphomicrobiales</taxon>
        <taxon>Aurantimonadaceae</taxon>
        <taxon>Aureimonas</taxon>
    </lineage>
</organism>
<reference evidence="6" key="2">
    <citation type="submission" date="2020-09" db="EMBL/GenBank/DDBJ databases">
        <authorList>
            <person name="Sun Q."/>
            <person name="Zhou Y."/>
        </authorList>
    </citation>
    <scope>NUCLEOTIDE SEQUENCE</scope>
    <source>
        <strain evidence="6">CGMCC 1.15367</strain>
    </source>
</reference>
<dbReference type="SUPFAM" id="SSF52833">
    <property type="entry name" value="Thioredoxin-like"/>
    <property type="match status" value="1"/>
</dbReference>
<feature type="binding site" evidence="3">
    <location>
        <position position="166"/>
    </location>
    <ligand>
        <name>Cu cation</name>
        <dbReference type="ChEBI" id="CHEBI:23378"/>
    </ligand>
</feature>
<dbReference type="GO" id="GO:0046872">
    <property type="term" value="F:metal ion binding"/>
    <property type="evidence" value="ECO:0007669"/>
    <property type="project" value="UniProtKB-KW"/>
</dbReference>
<dbReference type="CDD" id="cd02968">
    <property type="entry name" value="SCO"/>
    <property type="match status" value="1"/>
</dbReference>
<keyword evidence="3" id="KW-0479">Metal-binding</keyword>
<dbReference type="RefSeq" id="WP_188906440.1">
    <property type="nucleotide sequence ID" value="NZ_BMIQ01000001.1"/>
</dbReference>
<keyword evidence="7" id="KW-1185">Reference proteome</keyword>
<evidence type="ECO:0000259" key="5">
    <source>
        <dbReference type="PROSITE" id="PS51352"/>
    </source>
</evidence>
<keyword evidence="2 3" id="KW-0186">Copper</keyword>
<feature type="binding site" evidence="3">
    <location>
        <position position="78"/>
    </location>
    <ligand>
        <name>Cu cation</name>
        <dbReference type="ChEBI" id="CHEBI:23378"/>
    </ligand>
</feature>
<evidence type="ECO:0000256" key="2">
    <source>
        <dbReference type="ARBA" id="ARBA00023008"/>
    </source>
</evidence>
<feature type="disulfide bond" description="Redox-active" evidence="4">
    <location>
        <begin position="78"/>
        <end position="82"/>
    </location>
</feature>
<reference evidence="6" key="1">
    <citation type="journal article" date="2014" name="Int. J. Syst. Evol. Microbiol.">
        <title>Complete genome sequence of Corynebacterium casei LMG S-19264T (=DSM 44701T), isolated from a smear-ripened cheese.</title>
        <authorList>
            <consortium name="US DOE Joint Genome Institute (JGI-PGF)"/>
            <person name="Walter F."/>
            <person name="Albersmeier A."/>
            <person name="Kalinowski J."/>
            <person name="Ruckert C."/>
        </authorList>
    </citation>
    <scope>NUCLEOTIDE SEQUENCE</scope>
    <source>
        <strain evidence="6">CGMCC 1.15367</strain>
    </source>
</reference>
<dbReference type="Proteomes" id="UP000644699">
    <property type="component" value="Unassembled WGS sequence"/>
</dbReference>
<evidence type="ECO:0000256" key="1">
    <source>
        <dbReference type="ARBA" id="ARBA00010996"/>
    </source>
</evidence>
<accession>A0A916ZC77</accession>
<evidence type="ECO:0000256" key="3">
    <source>
        <dbReference type="PIRSR" id="PIRSR603782-1"/>
    </source>
</evidence>
<dbReference type="PANTHER" id="PTHR12151:SF25">
    <property type="entry name" value="LINALOOL DEHYDRATASE_ISOMERASE DOMAIN-CONTAINING PROTEIN"/>
    <property type="match status" value="1"/>
</dbReference>
<dbReference type="PANTHER" id="PTHR12151">
    <property type="entry name" value="ELECTRON TRANSPORT PROTIN SCO1/SENC FAMILY MEMBER"/>
    <property type="match status" value="1"/>
</dbReference>
<feature type="binding site" evidence="3">
    <location>
        <position position="82"/>
    </location>
    <ligand>
        <name>Cu cation</name>
        <dbReference type="ChEBI" id="CHEBI:23378"/>
    </ligand>
</feature>
<sequence length="204" mass="22099">MRLRTLRLWLWGAVAATAGVLVGAAWTLPGGTPAPAAQTPVAVPIGGEFALVDEDGKPRTWSGFRGKPVAVFFGFTHCPDICPTTLGELSVLLVDLGPRSDDLQVVLVSGDPERDTPEVLNAYLQSFDPRIVGLTGPEAEIERAFSTFKAYRKKVPTEDGDYTIDHSAGVYLYDRNGGFVGTLDMHEDTKVRREKVERLLAADA</sequence>
<dbReference type="InterPro" id="IPR003782">
    <property type="entry name" value="SCO1/SenC"/>
</dbReference>
<evidence type="ECO:0000313" key="6">
    <source>
        <dbReference type="EMBL" id="GGD87459.1"/>
    </source>
</evidence>
<dbReference type="PROSITE" id="PS51352">
    <property type="entry name" value="THIOREDOXIN_2"/>
    <property type="match status" value="1"/>
</dbReference>
<comment type="similarity">
    <text evidence="1">Belongs to the SCO1/2 family.</text>
</comment>
<dbReference type="Gene3D" id="3.40.30.10">
    <property type="entry name" value="Glutaredoxin"/>
    <property type="match status" value="1"/>
</dbReference>
<dbReference type="AlphaFoldDB" id="A0A916ZC77"/>
<name>A0A916ZC77_9HYPH</name>
<dbReference type="FunFam" id="3.40.30.10:FF:000013">
    <property type="entry name" value="Blast:Protein SCO1 homolog, mitochondrial"/>
    <property type="match status" value="1"/>
</dbReference>
<dbReference type="InterPro" id="IPR036249">
    <property type="entry name" value="Thioredoxin-like_sf"/>
</dbReference>
<evidence type="ECO:0000256" key="4">
    <source>
        <dbReference type="PIRSR" id="PIRSR603782-2"/>
    </source>
</evidence>
<dbReference type="InterPro" id="IPR013766">
    <property type="entry name" value="Thioredoxin_domain"/>
</dbReference>
<proteinExistence type="inferred from homology"/>